<evidence type="ECO:0000256" key="3">
    <source>
        <dbReference type="ARBA" id="ARBA00022475"/>
    </source>
</evidence>
<evidence type="ECO:0000256" key="7">
    <source>
        <dbReference type="ARBA" id="ARBA00022989"/>
    </source>
</evidence>
<dbReference type="InterPro" id="IPR057909">
    <property type="entry name" value="NRG2_N"/>
</dbReference>
<dbReference type="PANTHER" id="PTHR11100:SF20">
    <property type="entry name" value="PRO-NEUREGULIN-2, MEMBRANE-BOUND ISOFORM"/>
    <property type="match status" value="1"/>
</dbReference>
<dbReference type="GO" id="GO:0005615">
    <property type="term" value="C:extracellular space"/>
    <property type="evidence" value="ECO:0007669"/>
    <property type="project" value="TreeGrafter"/>
</dbReference>
<keyword evidence="13" id="KW-1185">Reference proteome</keyword>
<evidence type="ECO:0000256" key="10">
    <source>
        <dbReference type="ARBA" id="ARBA00023157"/>
    </source>
</evidence>
<dbReference type="GO" id="GO:0035556">
    <property type="term" value="P:intracellular signal transduction"/>
    <property type="evidence" value="ECO:0007669"/>
    <property type="project" value="TreeGrafter"/>
</dbReference>
<reference evidence="12 13" key="1">
    <citation type="journal article" date="2019" name="Genome Biol. Evol.">
        <title>Whole-Genome Sequencing of the Giant Devil Catfish, Bagarius yarrelli.</title>
        <authorList>
            <person name="Jiang W."/>
            <person name="Lv Y."/>
            <person name="Cheng L."/>
            <person name="Yang K."/>
            <person name="Chao B."/>
            <person name="Wang X."/>
            <person name="Li Y."/>
            <person name="Pan X."/>
            <person name="You X."/>
            <person name="Zhang Y."/>
            <person name="Yang J."/>
            <person name="Li J."/>
            <person name="Zhang X."/>
            <person name="Liu S."/>
            <person name="Sun C."/>
            <person name="Yang J."/>
            <person name="Shi Q."/>
        </authorList>
    </citation>
    <scope>NUCLEOTIDE SEQUENCE [LARGE SCALE GENOMIC DNA]</scope>
    <source>
        <strain evidence="12">JWS20170419001</strain>
        <tissue evidence="12">Muscle</tissue>
    </source>
</reference>
<protein>
    <submittedName>
        <fullName evidence="12">Pro-neuregulin-2, membrane-bound isoform</fullName>
    </submittedName>
</protein>
<dbReference type="GO" id="GO:0005886">
    <property type="term" value="C:plasma membrane"/>
    <property type="evidence" value="ECO:0007669"/>
    <property type="project" value="UniProtKB-SubCell"/>
</dbReference>
<keyword evidence="7" id="KW-1133">Transmembrane helix</keyword>
<evidence type="ECO:0000256" key="6">
    <source>
        <dbReference type="ARBA" id="ARBA00022692"/>
    </source>
</evidence>
<comment type="subcellular location">
    <subcellularLocation>
        <location evidence="1">Cell membrane</location>
        <topology evidence="1">Single-pass type I membrane protein</topology>
    </subcellularLocation>
    <subcellularLocation>
        <location evidence="2">Secreted</location>
    </subcellularLocation>
</comment>
<evidence type="ECO:0000259" key="11">
    <source>
        <dbReference type="Pfam" id="PF25518"/>
    </source>
</evidence>
<dbReference type="OrthoDB" id="6127080at2759"/>
<gene>
    <name evidence="12" type="ORF">Baya_2307</name>
</gene>
<organism evidence="12 13">
    <name type="scientific">Bagarius yarrelli</name>
    <name type="common">Goonch</name>
    <name type="synonym">Bagrus yarrelli</name>
    <dbReference type="NCBI Taxonomy" id="175774"/>
    <lineage>
        <taxon>Eukaryota</taxon>
        <taxon>Metazoa</taxon>
        <taxon>Chordata</taxon>
        <taxon>Craniata</taxon>
        <taxon>Vertebrata</taxon>
        <taxon>Euteleostomi</taxon>
        <taxon>Actinopterygii</taxon>
        <taxon>Neopterygii</taxon>
        <taxon>Teleostei</taxon>
        <taxon>Ostariophysi</taxon>
        <taxon>Siluriformes</taxon>
        <taxon>Sisoridae</taxon>
        <taxon>Sisorinae</taxon>
        <taxon>Bagarius</taxon>
    </lineage>
</organism>
<dbReference type="EMBL" id="VCAZ01000008">
    <property type="protein sequence ID" value="TSK28120.1"/>
    <property type="molecule type" value="Genomic_DNA"/>
</dbReference>
<evidence type="ECO:0000256" key="1">
    <source>
        <dbReference type="ARBA" id="ARBA00004251"/>
    </source>
</evidence>
<keyword evidence="3" id="KW-1003">Cell membrane</keyword>
<evidence type="ECO:0000256" key="5">
    <source>
        <dbReference type="ARBA" id="ARBA00022536"/>
    </source>
</evidence>
<evidence type="ECO:0000256" key="2">
    <source>
        <dbReference type="ARBA" id="ARBA00004613"/>
    </source>
</evidence>
<comment type="caution">
    <text evidence="12">The sequence shown here is derived from an EMBL/GenBank/DDBJ whole genome shotgun (WGS) entry which is preliminary data.</text>
</comment>
<dbReference type="AlphaFoldDB" id="A0A556TNK0"/>
<proteinExistence type="predicted"/>
<dbReference type="Pfam" id="PF25518">
    <property type="entry name" value="NRG2_N"/>
    <property type="match status" value="1"/>
</dbReference>
<keyword evidence="4" id="KW-0964">Secreted</keyword>
<dbReference type="GO" id="GO:0008083">
    <property type="term" value="F:growth factor activity"/>
    <property type="evidence" value="ECO:0007669"/>
    <property type="project" value="UniProtKB-KW"/>
</dbReference>
<keyword evidence="5" id="KW-0245">EGF-like domain</keyword>
<evidence type="ECO:0000313" key="13">
    <source>
        <dbReference type="Proteomes" id="UP000319801"/>
    </source>
</evidence>
<sequence>MLLIGVSFACYAPSLDSLQEQAYRSAVVIEGEVQELPANASAETYSVSVRVLDVWPTNSGGLERQQLVTVGDFSSEAPCVAVKKNHRYIFFMDPTEEPLVFRASFAPRETVEKNLKKDVERVLCEDCGAQNRVIGNEEKELCESKYCK</sequence>
<dbReference type="GO" id="GO:0048513">
    <property type="term" value="P:animal organ development"/>
    <property type="evidence" value="ECO:0007669"/>
    <property type="project" value="TreeGrafter"/>
</dbReference>
<accession>A0A556TNK0</accession>
<keyword evidence="9" id="KW-0472">Membrane</keyword>
<keyword evidence="10" id="KW-1015">Disulfide bond</keyword>
<evidence type="ECO:0000313" key="12">
    <source>
        <dbReference type="EMBL" id="TSK28120.1"/>
    </source>
</evidence>
<dbReference type="Gene3D" id="2.40.50.120">
    <property type="match status" value="1"/>
</dbReference>
<dbReference type="InterPro" id="IPR008993">
    <property type="entry name" value="TIMP-like_OB-fold"/>
</dbReference>
<dbReference type="InterPro" id="IPR040180">
    <property type="entry name" value="Neuregulin"/>
</dbReference>
<dbReference type="Proteomes" id="UP000319801">
    <property type="component" value="Unassembled WGS sequence"/>
</dbReference>
<evidence type="ECO:0000256" key="4">
    <source>
        <dbReference type="ARBA" id="ARBA00022525"/>
    </source>
</evidence>
<keyword evidence="8" id="KW-0339">Growth factor</keyword>
<dbReference type="PANTHER" id="PTHR11100">
    <property type="entry name" value="HEREGULIN-NEUREGULIN FAMILY MEMBER"/>
    <property type="match status" value="1"/>
</dbReference>
<feature type="domain" description="Neuregulin 2 N-terminal" evidence="11">
    <location>
        <begin position="21"/>
        <end position="110"/>
    </location>
</feature>
<dbReference type="GO" id="GO:0007399">
    <property type="term" value="P:nervous system development"/>
    <property type="evidence" value="ECO:0007669"/>
    <property type="project" value="InterPro"/>
</dbReference>
<keyword evidence="6" id="KW-0812">Transmembrane</keyword>
<evidence type="ECO:0000256" key="8">
    <source>
        <dbReference type="ARBA" id="ARBA00023030"/>
    </source>
</evidence>
<evidence type="ECO:0000256" key="9">
    <source>
        <dbReference type="ARBA" id="ARBA00023136"/>
    </source>
</evidence>
<name>A0A556TNK0_BAGYA</name>